<evidence type="ECO:0000313" key="3">
    <source>
        <dbReference type="Proteomes" id="UP001418222"/>
    </source>
</evidence>
<dbReference type="AlphaFoldDB" id="A0AAP0FTW8"/>
<evidence type="ECO:0000256" key="1">
    <source>
        <dbReference type="SAM" id="MobiDB-lite"/>
    </source>
</evidence>
<sequence length="77" mass="8507">MASHPSTPPSKRHRKNPSTRESAEKGGDGLHTSEKSPLVVFAHGAGAPSTSEWMIRFWVNPVFSLILVEFDGVFMRN</sequence>
<name>A0AAP0FTW8_9ASPA</name>
<protein>
    <submittedName>
        <fullName evidence="2">Uncharacterized protein</fullName>
    </submittedName>
</protein>
<dbReference type="Proteomes" id="UP001418222">
    <property type="component" value="Unassembled WGS sequence"/>
</dbReference>
<accession>A0AAP0FTW8</accession>
<evidence type="ECO:0000313" key="2">
    <source>
        <dbReference type="EMBL" id="KAK8914447.1"/>
    </source>
</evidence>
<comment type="caution">
    <text evidence="2">The sequence shown here is derived from an EMBL/GenBank/DDBJ whole genome shotgun (WGS) entry which is preliminary data.</text>
</comment>
<reference evidence="2 3" key="1">
    <citation type="journal article" date="2022" name="Nat. Plants">
        <title>Genomes of leafy and leafless Platanthera orchids illuminate the evolution of mycoheterotrophy.</title>
        <authorList>
            <person name="Li M.H."/>
            <person name="Liu K.W."/>
            <person name="Li Z."/>
            <person name="Lu H.C."/>
            <person name="Ye Q.L."/>
            <person name="Zhang D."/>
            <person name="Wang J.Y."/>
            <person name="Li Y.F."/>
            <person name="Zhong Z.M."/>
            <person name="Liu X."/>
            <person name="Yu X."/>
            <person name="Liu D.K."/>
            <person name="Tu X.D."/>
            <person name="Liu B."/>
            <person name="Hao Y."/>
            <person name="Liao X.Y."/>
            <person name="Jiang Y.T."/>
            <person name="Sun W.H."/>
            <person name="Chen J."/>
            <person name="Chen Y.Q."/>
            <person name="Ai Y."/>
            <person name="Zhai J.W."/>
            <person name="Wu S.S."/>
            <person name="Zhou Z."/>
            <person name="Hsiao Y.Y."/>
            <person name="Wu W.L."/>
            <person name="Chen Y.Y."/>
            <person name="Lin Y.F."/>
            <person name="Hsu J.L."/>
            <person name="Li C.Y."/>
            <person name="Wang Z.W."/>
            <person name="Zhao X."/>
            <person name="Zhong W.Y."/>
            <person name="Ma X.K."/>
            <person name="Ma L."/>
            <person name="Huang J."/>
            <person name="Chen G.Z."/>
            <person name="Huang M.Z."/>
            <person name="Huang L."/>
            <person name="Peng D.H."/>
            <person name="Luo Y.B."/>
            <person name="Zou S.Q."/>
            <person name="Chen S.P."/>
            <person name="Lan S."/>
            <person name="Tsai W.C."/>
            <person name="Van de Peer Y."/>
            <person name="Liu Z.J."/>
        </authorList>
    </citation>
    <scope>NUCLEOTIDE SEQUENCE [LARGE SCALE GENOMIC DNA]</scope>
    <source>
        <strain evidence="2">Lor287</strain>
    </source>
</reference>
<feature type="compositionally biased region" description="Basic and acidic residues" evidence="1">
    <location>
        <begin position="21"/>
        <end position="34"/>
    </location>
</feature>
<proteinExistence type="predicted"/>
<keyword evidence="3" id="KW-1185">Reference proteome</keyword>
<gene>
    <name evidence="2" type="ORF">KSP39_PZI024366</name>
</gene>
<organism evidence="2 3">
    <name type="scientific">Platanthera zijinensis</name>
    <dbReference type="NCBI Taxonomy" id="2320716"/>
    <lineage>
        <taxon>Eukaryota</taxon>
        <taxon>Viridiplantae</taxon>
        <taxon>Streptophyta</taxon>
        <taxon>Embryophyta</taxon>
        <taxon>Tracheophyta</taxon>
        <taxon>Spermatophyta</taxon>
        <taxon>Magnoliopsida</taxon>
        <taxon>Liliopsida</taxon>
        <taxon>Asparagales</taxon>
        <taxon>Orchidaceae</taxon>
        <taxon>Orchidoideae</taxon>
        <taxon>Orchideae</taxon>
        <taxon>Orchidinae</taxon>
        <taxon>Platanthera</taxon>
    </lineage>
</organism>
<dbReference type="EMBL" id="JBBWWQ010000021">
    <property type="protein sequence ID" value="KAK8914447.1"/>
    <property type="molecule type" value="Genomic_DNA"/>
</dbReference>
<feature type="region of interest" description="Disordered" evidence="1">
    <location>
        <begin position="1"/>
        <end position="36"/>
    </location>
</feature>